<keyword evidence="5" id="KW-0540">Nuclease</keyword>
<dbReference type="GO" id="GO:0003677">
    <property type="term" value="F:DNA binding"/>
    <property type="evidence" value="ECO:0007669"/>
    <property type="project" value="UniProtKB-KW"/>
</dbReference>
<dbReference type="CDD" id="cd17263">
    <property type="entry name" value="RMtype1_S_AbaB8300I-TRD1-CR1_like"/>
    <property type="match status" value="1"/>
</dbReference>
<evidence type="ECO:0000256" key="1">
    <source>
        <dbReference type="ARBA" id="ARBA00010923"/>
    </source>
</evidence>
<keyword evidence="5" id="KW-0378">Hydrolase</keyword>
<dbReference type="GO" id="GO:0004519">
    <property type="term" value="F:endonuclease activity"/>
    <property type="evidence" value="ECO:0007669"/>
    <property type="project" value="UniProtKB-KW"/>
</dbReference>
<dbReference type="AlphaFoldDB" id="A0A2T3IIL0"/>
<organism evidence="5 6">
    <name type="scientific">Photobacterium aquimaris</name>
    <dbReference type="NCBI Taxonomy" id="512643"/>
    <lineage>
        <taxon>Bacteria</taxon>
        <taxon>Pseudomonadati</taxon>
        <taxon>Pseudomonadota</taxon>
        <taxon>Gammaproteobacteria</taxon>
        <taxon>Vibrionales</taxon>
        <taxon>Vibrionaceae</taxon>
        <taxon>Photobacterium</taxon>
    </lineage>
</organism>
<dbReference type="Proteomes" id="UP000240254">
    <property type="component" value="Unassembled WGS sequence"/>
</dbReference>
<evidence type="ECO:0000256" key="2">
    <source>
        <dbReference type="ARBA" id="ARBA00022747"/>
    </source>
</evidence>
<dbReference type="GO" id="GO:0009307">
    <property type="term" value="P:DNA restriction-modification system"/>
    <property type="evidence" value="ECO:0007669"/>
    <property type="project" value="UniProtKB-KW"/>
</dbReference>
<dbReference type="InterPro" id="IPR052021">
    <property type="entry name" value="Type-I_RS_S_subunit"/>
</dbReference>
<proteinExistence type="inferred from homology"/>
<dbReference type="EMBL" id="PYMK01000014">
    <property type="protein sequence ID" value="PSU28179.1"/>
    <property type="molecule type" value="Genomic_DNA"/>
</dbReference>
<evidence type="ECO:0000256" key="3">
    <source>
        <dbReference type="ARBA" id="ARBA00023125"/>
    </source>
</evidence>
<gene>
    <name evidence="5" type="ORF">CTM88_13680</name>
</gene>
<comment type="similarity">
    <text evidence="1">Belongs to the type-I restriction system S methylase family.</text>
</comment>
<dbReference type="InterPro" id="IPR044946">
    <property type="entry name" value="Restrct_endonuc_typeI_TRD_sf"/>
</dbReference>
<keyword evidence="3" id="KW-0238">DNA-binding</keyword>
<name>A0A2T3IIL0_9GAMM</name>
<dbReference type="InterPro" id="IPR000055">
    <property type="entry name" value="Restrct_endonuc_typeI_TRD"/>
</dbReference>
<accession>A0A2T3IIL0</accession>
<feature type="domain" description="Type I restriction modification DNA specificity" evidence="4">
    <location>
        <begin position="3"/>
        <end position="168"/>
    </location>
</feature>
<protein>
    <submittedName>
        <fullName evidence="5">Restriction endonuclease subunit S</fullName>
    </submittedName>
</protein>
<evidence type="ECO:0000313" key="5">
    <source>
        <dbReference type="EMBL" id="PSU28179.1"/>
    </source>
</evidence>
<dbReference type="OrthoDB" id="9798929at2"/>
<keyword evidence="5" id="KW-0255">Endonuclease</keyword>
<sequence length="377" mass="43232">MSWSLVKLEDICKTTQGVQITKANTQVESYEGGCRYLYIADFISEKKLSFVDDVFDNKKVTTDDLVMANTGSPGRVFKGKYGILSNNLFKISFDKKVVNRDYLYLMLSSTVFQKILQQQMKGGIQKHLGHETISRQEIPLPPLKEQQRIAAILDKADAIRQKRKQAIELADDFLRSVFLDMFGSDLVRDTDRIMFGDVTILDAKMVDPREEEYLDLLHIGPDRIEKNTGKLLPALTAREEMLISKKFLFDSQYVLYSKIRPYLRKTALPDFSALCSADMYPIKPIGGKSTREFIWMLLLSDLFDSYVSSLPDRANIPKLNKKELAAFEFSLPAWNKLEKFSKICKRINDHKKNHEQSFQLSNDAFNSLSQKAFSGQL</sequence>
<comment type="caution">
    <text evidence="5">The sequence shown here is derived from an EMBL/GenBank/DDBJ whole genome shotgun (WGS) entry which is preliminary data.</text>
</comment>
<dbReference type="Gene3D" id="3.90.220.20">
    <property type="entry name" value="DNA methylase specificity domains"/>
    <property type="match status" value="2"/>
</dbReference>
<dbReference type="RefSeq" id="WP_107204577.1">
    <property type="nucleotide sequence ID" value="NZ_PYMK01000014.1"/>
</dbReference>
<reference evidence="5 6" key="1">
    <citation type="submission" date="2018-03" db="EMBL/GenBank/DDBJ databases">
        <title>Whole genome sequencing of Histamine producing bacteria.</title>
        <authorList>
            <person name="Butler K."/>
        </authorList>
    </citation>
    <scope>NUCLEOTIDE SEQUENCE [LARGE SCALE GENOMIC DNA]</scope>
    <source>
        <strain evidence="5 6">BS2</strain>
    </source>
</reference>
<keyword evidence="2" id="KW-0680">Restriction system</keyword>
<dbReference type="Pfam" id="PF01420">
    <property type="entry name" value="Methylase_S"/>
    <property type="match status" value="1"/>
</dbReference>
<dbReference type="PANTHER" id="PTHR30408">
    <property type="entry name" value="TYPE-1 RESTRICTION ENZYME ECOKI SPECIFICITY PROTEIN"/>
    <property type="match status" value="1"/>
</dbReference>
<evidence type="ECO:0000313" key="6">
    <source>
        <dbReference type="Proteomes" id="UP000240254"/>
    </source>
</evidence>
<dbReference type="PANTHER" id="PTHR30408:SF12">
    <property type="entry name" value="TYPE I RESTRICTION ENZYME MJAVIII SPECIFICITY SUBUNIT"/>
    <property type="match status" value="1"/>
</dbReference>
<evidence type="ECO:0000259" key="4">
    <source>
        <dbReference type="Pfam" id="PF01420"/>
    </source>
</evidence>
<dbReference type="SUPFAM" id="SSF116734">
    <property type="entry name" value="DNA methylase specificity domain"/>
    <property type="match status" value="2"/>
</dbReference>